<dbReference type="RefSeq" id="WP_075820302.1">
    <property type="nucleotide sequence ID" value="NZ_CAPNHH010000092.1"/>
</dbReference>
<dbReference type="Gene3D" id="3.40.50.410">
    <property type="entry name" value="von Willebrand factor, type A domain"/>
    <property type="match status" value="1"/>
</dbReference>
<feature type="chain" id="PRO_5039497215" description="VWFA domain-containing protein" evidence="3">
    <location>
        <begin position="29"/>
        <end position="737"/>
    </location>
</feature>
<sequence>MKSGKPISKSMFGVLAGTLMASSMLAFGKPVYAEEDLPSRDIYVVYDDSGSMYKNYATGENVDTWSKAKYSMEVFASMLGEQDVMKIYYMSDYSKDGKADGPKITIEGGDDPNQNILKIQEQKTASKDTPFEAVEEAYDDLEDSSGEEKWLIVLTDGQFLNGNGTQDEQKNKLDQFLNEKDSDINIIFLGLGQEAQNIDEVKSRNIYSERAVDSNQILEKVTEVFNRVYNTNSLKEIGSDGTFELDVPMSRITVFVQGDGSKVKSLKDAGGKEVGELVDSVKVSTTEKSDNSEHPDSNPKERLQGEIAIYEGEFTPGTYQVNTENAAKTEIYYQPNLAVTAYLTNSNGERVDETMDLPSGDYTLHFEMISGLDGSLLPENNIIDESGDIEYEAHIKNNGKLIGEGYNDGETIHVEEGGLEIDVTATFLRYNRVHDNLALSAFSDKAVTFESSDPSDWTLNKTLEANEPYFVSMKVEGKTPTEQEWEQVGVPEIVVDENAEAKISAPIIEKTEEPGVFAITPNSEQSDFNHVPYGKETLKIVMDQSVDSIPWQGESDVELNIQDQRNWFIKHLDWIARNWWWAILLPILLLIIAIGYIPGVKKYLPKLPKKMNIRCVPKDSINGKTKNEPSVLIVDTKNKILPYMAQTAKFAITPGDAGEEDYSKMKVKATSNHKMIIENLNAFDGGKVSINDEVVGQKDPETDQAVKIKPIGRTAEITVDGRQYTYELTLNEKYSAD</sequence>
<keyword evidence="3" id="KW-0732">Signal</keyword>
<feature type="domain" description="VWFA" evidence="4">
    <location>
        <begin position="41"/>
        <end position="228"/>
    </location>
</feature>
<evidence type="ECO:0000313" key="6">
    <source>
        <dbReference type="Proteomes" id="UP000186341"/>
    </source>
</evidence>
<dbReference type="AlphaFoldDB" id="A0A1U7NEN6"/>
<proteinExistence type="predicted"/>
<accession>A0A1U7NEN6</accession>
<reference evidence="5 6" key="1">
    <citation type="submission" date="2016-11" db="EMBL/GenBank/DDBJ databases">
        <title>Description of two novel members of the family Erysipelotrichaceae: Ileibacterium lipovorans gen. nov., sp. nov. and Dubosiella newyorkensis, gen. nov., sp. nov.</title>
        <authorList>
            <person name="Cox L.M."/>
            <person name="Sohn J."/>
            <person name="Tyrrell K.L."/>
            <person name="Citron D.M."/>
            <person name="Lawson P.A."/>
            <person name="Patel N.B."/>
            <person name="Iizumi T."/>
            <person name="Perez-Perez G.I."/>
            <person name="Goldstein E.J."/>
            <person name="Blaser M.J."/>
        </authorList>
    </citation>
    <scope>NUCLEOTIDE SEQUENCE [LARGE SCALE GENOMIC DNA]</scope>
    <source>
        <strain evidence="5 6">NYU-BL-A3</strain>
    </source>
</reference>
<protein>
    <recommendedName>
        <fullName evidence="4">VWFA domain-containing protein</fullName>
    </recommendedName>
</protein>
<keyword evidence="2" id="KW-0812">Transmembrane</keyword>
<gene>
    <name evidence="5" type="ORF">BO222_08855</name>
</gene>
<dbReference type="CDD" id="cd00198">
    <property type="entry name" value="vWFA"/>
    <property type="match status" value="1"/>
</dbReference>
<feature type="transmembrane region" description="Helical" evidence="2">
    <location>
        <begin position="579"/>
        <end position="600"/>
    </location>
</feature>
<keyword evidence="2" id="KW-1133">Transmembrane helix</keyword>
<evidence type="ECO:0000256" key="1">
    <source>
        <dbReference type="SAM" id="MobiDB-lite"/>
    </source>
</evidence>
<feature type="signal peptide" evidence="3">
    <location>
        <begin position="1"/>
        <end position="28"/>
    </location>
</feature>
<feature type="region of interest" description="Disordered" evidence="1">
    <location>
        <begin position="282"/>
        <end position="302"/>
    </location>
</feature>
<dbReference type="GeneID" id="82203273"/>
<dbReference type="EMBL" id="MPJW01000175">
    <property type="protein sequence ID" value="OLU38169.1"/>
    <property type="molecule type" value="Genomic_DNA"/>
</dbReference>
<evidence type="ECO:0000256" key="3">
    <source>
        <dbReference type="SAM" id="SignalP"/>
    </source>
</evidence>
<dbReference type="OrthoDB" id="5098057at2"/>
<dbReference type="Proteomes" id="UP000186341">
    <property type="component" value="Unassembled WGS sequence"/>
</dbReference>
<evidence type="ECO:0000256" key="2">
    <source>
        <dbReference type="SAM" id="Phobius"/>
    </source>
</evidence>
<dbReference type="InterPro" id="IPR036465">
    <property type="entry name" value="vWFA_dom_sf"/>
</dbReference>
<evidence type="ECO:0000313" key="5">
    <source>
        <dbReference type="EMBL" id="OLU38169.1"/>
    </source>
</evidence>
<keyword evidence="2" id="KW-0472">Membrane</keyword>
<name>A0A1U7NEN6_9FIRM</name>
<comment type="caution">
    <text evidence="5">The sequence shown here is derived from an EMBL/GenBank/DDBJ whole genome shotgun (WGS) entry which is preliminary data.</text>
</comment>
<feature type="compositionally biased region" description="Basic and acidic residues" evidence="1">
    <location>
        <begin position="285"/>
        <end position="302"/>
    </location>
</feature>
<organism evidence="5 6">
    <name type="scientific">Ileibacterium valens</name>
    <dbReference type="NCBI Taxonomy" id="1862668"/>
    <lineage>
        <taxon>Bacteria</taxon>
        <taxon>Bacillati</taxon>
        <taxon>Bacillota</taxon>
        <taxon>Erysipelotrichia</taxon>
        <taxon>Erysipelotrichales</taxon>
        <taxon>Erysipelotrichaceae</taxon>
        <taxon>Ileibacterium</taxon>
    </lineage>
</organism>
<evidence type="ECO:0000259" key="4">
    <source>
        <dbReference type="PROSITE" id="PS50234"/>
    </source>
</evidence>
<dbReference type="SUPFAM" id="SSF53300">
    <property type="entry name" value="vWA-like"/>
    <property type="match status" value="1"/>
</dbReference>
<keyword evidence="6" id="KW-1185">Reference proteome</keyword>
<dbReference type="PROSITE" id="PS50234">
    <property type="entry name" value="VWFA"/>
    <property type="match status" value="1"/>
</dbReference>
<dbReference type="InterPro" id="IPR002035">
    <property type="entry name" value="VWF_A"/>
</dbReference>